<protein>
    <recommendedName>
        <fullName evidence="6">FMN dependent NADH:quinone oxidoreductase</fullName>
        <ecNumber evidence="6">1.6.5.-</ecNumber>
    </recommendedName>
    <alternativeName>
        <fullName evidence="6">Azo-dye reductase</fullName>
    </alternativeName>
    <alternativeName>
        <fullName evidence="6">FMN-dependent NADH-azo compound oxidoreductase</fullName>
    </alternativeName>
    <alternativeName>
        <fullName evidence="6">FMN-dependent NADH-azoreductase</fullName>
        <ecNumber evidence="6">1.7.1.17</ecNumber>
    </alternativeName>
</protein>
<dbReference type="KEGG" id="cfu:CFU_0293"/>
<sequence length="205" mass="22653">MTNLLVIEASPRGKNSVSHNMAAEYVDEWRHANPDGKVIRRDLTHTALKFTDAPWLAAYFTPPEKQSTEMKDALKLSDELVEELLSADVVVIGTPVYNYNVPAVLKAWFDHVVRKGITLGFSGEGLLKGKRCTVLLASGGVYTVGSPIRERDIATQWLRLILNVLGIENVEFVPAGGTKVIDLGEQSRAEYMEPIIPLIREAVNP</sequence>
<keyword evidence="1 6" id="KW-0285">Flavoprotein</keyword>
<dbReference type="RefSeq" id="WP_014004286.1">
    <property type="nucleotide sequence ID" value="NC_015856.1"/>
</dbReference>
<comment type="function">
    <text evidence="6">Quinone reductase that provides resistance to thiol-specific stress caused by electrophilic quinones.</text>
</comment>
<dbReference type="PANTHER" id="PTHR43741">
    <property type="entry name" value="FMN-DEPENDENT NADH-AZOREDUCTASE 1"/>
    <property type="match status" value="1"/>
</dbReference>
<dbReference type="EMBL" id="CP002745">
    <property type="protein sequence ID" value="AEK60131.1"/>
    <property type="molecule type" value="Genomic_DNA"/>
</dbReference>
<keyword evidence="3 6" id="KW-0560">Oxidoreductase</keyword>
<evidence type="ECO:0000256" key="6">
    <source>
        <dbReference type="HAMAP-Rule" id="MF_01216"/>
    </source>
</evidence>
<feature type="domain" description="Flavodoxin-like fold" evidence="7">
    <location>
        <begin position="3"/>
        <end position="192"/>
    </location>
</feature>
<keyword evidence="8" id="KW-0378">Hydrolase</keyword>
<reference evidence="8 9" key="2">
    <citation type="journal article" date="2006" name="J. Microbiol. Methods">
        <title>Genomic flank-sequencing of plasposon insertion sites for rapid identification of functional genes.</title>
        <authorList>
            <person name="Leveau J.H."/>
            <person name="Gerards S."/>
            <person name="Fritsche K."/>
            <person name="Zondag G."/>
            <person name="van Veen J.A."/>
        </authorList>
    </citation>
    <scope>NUCLEOTIDE SEQUENCE [LARGE SCALE GENOMIC DNA]</scope>
    <source>
        <strain evidence="8 9">Ter331</strain>
    </source>
</reference>
<dbReference type="InterPro" id="IPR050104">
    <property type="entry name" value="FMN-dep_NADH:Q_OxRdtase_AzoR1"/>
</dbReference>
<dbReference type="InterPro" id="IPR023048">
    <property type="entry name" value="NADH:quinone_OxRdtase_FMN_depd"/>
</dbReference>
<feature type="binding site" evidence="6">
    <location>
        <position position="10"/>
    </location>
    <ligand>
        <name>FMN</name>
        <dbReference type="ChEBI" id="CHEBI:58210"/>
    </ligand>
</feature>
<dbReference type="GO" id="GO:0009055">
    <property type="term" value="F:electron transfer activity"/>
    <property type="evidence" value="ECO:0007669"/>
    <property type="project" value="UniProtKB-UniRule"/>
</dbReference>
<evidence type="ECO:0000259" key="7">
    <source>
        <dbReference type="Pfam" id="PF02525"/>
    </source>
</evidence>
<comment type="function">
    <text evidence="6">Also exhibits azoreductase activity. Catalyzes the reductive cleavage of the azo bond in aromatic azo compounds to the corresponding amines.</text>
</comment>
<dbReference type="HOGENOM" id="CLU_088964_0_3_4"/>
<reference evidence="9" key="6">
    <citation type="submission" date="2011-05" db="EMBL/GenBank/DDBJ databases">
        <title>Complete sequence of Collimonas fungivorans Ter331.</title>
        <authorList>
            <person name="Leveau J.H."/>
        </authorList>
    </citation>
    <scope>NUCLEOTIDE SEQUENCE [LARGE SCALE GENOMIC DNA]</scope>
    <source>
        <strain evidence="9">Ter331</strain>
    </source>
</reference>
<dbReference type="GO" id="GO:0010181">
    <property type="term" value="F:FMN binding"/>
    <property type="evidence" value="ECO:0007669"/>
    <property type="project" value="UniProtKB-UniRule"/>
</dbReference>
<dbReference type="EC" id="1.7.1.17" evidence="6"/>
<comment type="catalytic activity">
    <reaction evidence="5">
        <text>N,N-dimethyl-1,4-phenylenediamine + anthranilate + 2 NAD(+) = 2-(4-dimethylaminophenyl)diazenylbenzoate + 2 NADH + 2 H(+)</text>
        <dbReference type="Rhea" id="RHEA:55872"/>
        <dbReference type="ChEBI" id="CHEBI:15378"/>
        <dbReference type="ChEBI" id="CHEBI:15783"/>
        <dbReference type="ChEBI" id="CHEBI:16567"/>
        <dbReference type="ChEBI" id="CHEBI:57540"/>
        <dbReference type="ChEBI" id="CHEBI:57945"/>
        <dbReference type="ChEBI" id="CHEBI:71579"/>
        <dbReference type="EC" id="1.7.1.17"/>
    </reaction>
    <physiologicalReaction direction="right-to-left" evidence="5">
        <dbReference type="Rhea" id="RHEA:55874"/>
    </physiologicalReaction>
</comment>
<dbReference type="SUPFAM" id="SSF52218">
    <property type="entry name" value="Flavoproteins"/>
    <property type="match status" value="1"/>
</dbReference>
<dbReference type="GO" id="GO:0016787">
    <property type="term" value="F:hydrolase activity"/>
    <property type="evidence" value="ECO:0007669"/>
    <property type="project" value="UniProtKB-KW"/>
</dbReference>
<evidence type="ECO:0000256" key="2">
    <source>
        <dbReference type="ARBA" id="ARBA00022643"/>
    </source>
</evidence>
<evidence type="ECO:0000256" key="3">
    <source>
        <dbReference type="ARBA" id="ARBA00023002"/>
    </source>
</evidence>
<reference evidence="8 9" key="1">
    <citation type="journal article" date="2004" name="Environ. Microbiol.">
        <title>Phylogeny-function analysis of (meta)genomic libraries: screening for expression of ribosomal RNA genes by large-insert library fluorescent in situ hybridization (LIL-FISH).</title>
        <authorList>
            <person name="Leveau J.H."/>
            <person name="Gerards S."/>
            <person name="de Boer W."/>
            <person name="van Veen J.A."/>
        </authorList>
    </citation>
    <scope>NUCLEOTIDE SEQUENCE [LARGE SCALE GENOMIC DNA]</scope>
    <source>
        <strain evidence="8 9">Ter331</strain>
    </source>
</reference>
<comment type="catalytic activity">
    <reaction evidence="6">
        <text>2 a quinone + NADH + H(+) = 2 a 1,4-benzosemiquinone + NAD(+)</text>
        <dbReference type="Rhea" id="RHEA:65952"/>
        <dbReference type="ChEBI" id="CHEBI:15378"/>
        <dbReference type="ChEBI" id="CHEBI:57540"/>
        <dbReference type="ChEBI" id="CHEBI:57945"/>
        <dbReference type="ChEBI" id="CHEBI:132124"/>
        <dbReference type="ChEBI" id="CHEBI:134225"/>
    </reaction>
</comment>
<keyword evidence="4 6" id="KW-0520">NAD</keyword>
<dbReference type="STRING" id="1005048.CFU_0293"/>
<dbReference type="InterPro" id="IPR029039">
    <property type="entry name" value="Flavoprotein-like_sf"/>
</dbReference>
<reference evidence="8 9" key="4">
    <citation type="journal article" date="2010" name="Environ. Microbiol.">
        <title>The bacterial genus Collimonas: mycophagy, weathering and other adaptive solutions to life in oligotrophic soil environments.</title>
        <authorList>
            <person name="Leveau J.H."/>
            <person name="Uroz S."/>
            <person name="de Boer W."/>
        </authorList>
    </citation>
    <scope>NUCLEOTIDE SEQUENCE [LARGE SCALE GENOMIC DNA]</scope>
    <source>
        <strain evidence="8 9">Ter331</strain>
    </source>
</reference>
<dbReference type="GO" id="GO:0016652">
    <property type="term" value="F:oxidoreductase activity, acting on NAD(P)H as acceptor"/>
    <property type="evidence" value="ECO:0007669"/>
    <property type="project" value="UniProtKB-UniRule"/>
</dbReference>
<reference evidence="8 9" key="5">
    <citation type="journal article" date="2011" name="ISME J.">
        <title>Dual transcriptional profiling of a bacterial/fungal confrontation: Collimonas fungivorans versus Aspergillus niger.</title>
        <authorList>
            <person name="Mela F."/>
            <person name="Fritsche K."/>
            <person name="de Boer W."/>
            <person name="van Veen J.A."/>
            <person name="de Graaff L.H."/>
            <person name="van den Berg M."/>
            <person name="Leveau J.H."/>
        </authorList>
    </citation>
    <scope>NUCLEOTIDE SEQUENCE [LARGE SCALE GENOMIC DNA]</scope>
    <source>
        <strain evidence="8 9">Ter331</strain>
    </source>
</reference>
<dbReference type="EC" id="1.6.5.-" evidence="6"/>
<dbReference type="Proteomes" id="UP000008392">
    <property type="component" value="Chromosome"/>
</dbReference>
<evidence type="ECO:0000313" key="8">
    <source>
        <dbReference type="EMBL" id="AEK60131.1"/>
    </source>
</evidence>
<gene>
    <name evidence="6" type="primary">azoR</name>
    <name evidence="8" type="ordered locus">CFU_0293</name>
</gene>
<accession>G0A858</accession>
<keyword evidence="9" id="KW-1185">Reference proteome</keyword>
<reference evidence="8 9" key="3">
    <citation type="journal article" date="2008" name="FEMS Microbiol. Ecol.">
        <title>Identification and characterization of genes underlying chitinolysis in Collimonas fungivorans Ter331.</title>
        <authorList>
            <person name="Fritsche K."/>
            <person name="de Boer W."/>
            <person name="Gerards S."/>
            <person name="van den Berg M."/>
            <person name="van Veen J.A."/>
            <person name="Leveau J.H."/>
        </authorList>
    </citation>
    <scope>NUCLEOTIDE SEQUENCE [LARGE SCALE GENOMIC DNA]</scope>
    <source>
        <strain evidence="8 9">Ter331</strain>
    </source>
</reference>
<organism evidence="8 9">
    <name type="scientific">Collimonas fungivorans (strain Ter331)</name>
    <dbReference type="NCBI Taxonomy" id="1005048"/>
    <lineage>
        <taxon>Bacteria</taxon>
        <taxon>Pseudomonadati</taxon>
        <taxon>Pseudomonadota</taxon>
        <taxon>Betaproteobacteria</taxon>
        <taxon>Burkholderiales</taxon>
        <taxon>Oxalobacteraceae</taxon>
        <taxon>Collimonas</taxon>
    </lineage>
</organism>
<dbReference type="GO" id="GO:0016655">
    <property type="term" value="F:oxidoreductase activity, acting on NAD(P)H, quinone or similar compound as acceptor"/>
    <property type="evidence" value="ECO:0007669"/>
    <property type="project" value="InterPro"/>
</dbReference>
<keyword evidence="2 6" id="KW-0288">FMN</keyword>
<dbReference type="PANTHER" id="PTHR43741:SF2">
    <property type="entry name" value="FMN-DEPENDENT NADH:QUINONE OXIDOREDUCTASE"/>
    <property type="match status" value="1"/>
</dbReference>
<proteinExistence type="inferred from homology"/>
<comment type="similarity">
    <text evidence="6">Belongs to the azoreductase type 1 family.</text>
</comment>
<comment type="subunit">
    <text evidence="6">Homodimer.</text>
</comment>
<dbReference type="eggNOG" id="COG1182">
    <property type="taxonomic scope" value="Bacteria"/>
</dbReference>
<dbReference type="InterPro" id="IPR003680">
    <property type="entry name" value="Flavodoxin_fold"/>
</dbReference>
<evidence type="ECO:0000256" key="4">
    <source>
        <dbReference type="ARBA" id="ARBA00023027"/>
    </source>
</evidence>
<dbReference type="AlphaFoldDB" id="G0A858"/>
<feature type="binding site" evidence="6">
    <location>
        <begin position="16"/>
        <end position="18"/>
    </location>
    <ligand>
        <name>FMN</name>
        <dbReference type="ChEBI" id="CHEBI:58210"/>
    </ligand>
</feature>
<comment type="caution">
    <text evidence="6">Lacks conserved residue(s) required for the propagation of feature annotation.</text>
</comment>
<dbReference type="Pfam" id="PF02525">
    <property type="entry name" value="Flavodoxin_2"/>
    <property type="match status" value="1"/>
</dbReference>
<comment type="cofactor">
    <cofactor evidence="6">
        <name>FMN</name>
        <dbReference type="ChEBI" id="CHEBI:58210"/>
    </cofactor>
    <text evidence="6">Binds 1 FMN per subunit.</text>
</comment>
<evidence type="ECO:0000256" key="1">
    <source>
        <dbReference type="ARBA" id="ARBA00022630"/>
    </source>
</evidence>
<evidence type="ECO:0000313" key="9">
    <source>
        <dbReference type="Proteomes" id="UP000008392"/>
    </source>
</evidence>
<name>G0A858_COLFT</name>
<evidence type="ECO:0000256" key="5">
    <source>
        <dbReference type="ARBA" id="ARBA00048542"/>
    </source>
</evidence>
<dbReference type="HAMAP" id="MF_01216">
    <property type="entry name" value="Azoreductase_type1"/>
    <property type="match status" value="1"/>
</dbReference>
<dbReference type="Gene3D" id="3.40.50.360">
    <property type="match status" value="1"/>
</dbReference>